<dbReference type="PANTHER" id="PTHR43873:SF1">
    <property type="entry name" value="COBYRINATE A,C-DIAMIDE SYNTHASE"/>
    <property type="match status" value="1"/>
</dbReference>
<keyword evidence="4 7" id="KW-0067">ATP-binding</keyword>
<dbReference type="Gene3D" id="3.40.50.300">
    <property type="entry name" value="P-loop containing nucleotide triphosphate hydrolases"/>
    <property type="match status" value="2"/>
</dbReference>
<evidence type="ECO:0000256" key="7">
    <source>
        <dbReference type="HAMAP-Rule" id="MF_00027"/>
    </source>
</evidence>
<dbReference type="Pfam" id="PF01656">
    <property type="entry name" value="CbiA"/>
    <property type="match status" value="1"/>
</dbReference>
<dbReference type="InterPro" id="IPR002586">
    <property type="entry name" value="CobQ/CobB/MinD/ParA_Nub-bd_dom"/>
</dbReference>
<feature type="domain" description="CobB/CobQ-like glutamine amidotransferase" evidence="10">
    <location>
        <begin position="279"/>
        <end position="486"/>
    </location>
</feature>
<dbReference type="AlphaFoldDB" id="A0A917KH68"/>
<evidence type="ECO:0000256" key="3">
    <source>
        <dbReference type="ARBA" id="ARBA00022741"/>
    </source>
</evidence>
<dbReference type="EC" id="6.3.5.11" evidence="7"/>
<keyword evidence="6 7" id="KW-0315">Glutamine amidotransferase</keyword>
<dbReference type="GO" id="GO:0042242">
    <property type="term" value="F:cobyrinic acid a,c-diamide synthase activity"/>
    <property type="evidence" value="ECO:0007669"/>
    <property type="project" value="UniProtKB-UniRule"/>
</dbReference>
<evidence type="ECO:0000259" key="10">
    <source>
        <dbReference type="Pfam" id="PF07685"/>
    </source>
</evidence>
<dbReference type="PROSITE" id="PS51274">
    <property type="entry name" value="GATASE_COBBQ"/>
    <property type="match status" value="1"/>
</dbReference>
<keyword evidence="12" id="KW-1185">Reference proteome</keyword>
<evidence type="ECO:0000256" key="8">
    <source>
        <dbReference type="SAM" id="MobiDB-lite"/>
    </source>
</evidence>
<dbReference type="SUPFAM" id="SSF52540">
    <property type="entry name" value="P-loop containing nucleoside triphosphate hydrolases"/>
    <property type="match status" value="1"/>
</dbReference>
<comment type="pathway">
    <text evidence="7">Cofactor biosynthesis; adenosylcobalamin biosynthesis; cob(II)yrinate a,c-diamide from sirohydrochlorin (anaerobic route): step 10/10.</text>
</comment>
<comment type="domain">
    <text evidence="7">Comprises of two domains. The C-terminal domain contains the binding site for glutamine and catalyzes the hydrolysis of this substrate to glutamate and ammonia. The N-terminal domain is anticipated to bind ATP and cobyrinate and catalyzes the ultimate synthesis of the diamide product. The ammonia produced via the glutaminase domain is probably translocated to the adjacent domain via a molecular tunnel, where it reacts with an activated intermediate.</text>
</comment>
<evidence type="ECO:0000256" key="2">
    <source>
        <dbReference type="ARBA" id="ARBA00022598"/>
    </source>
</evidence>
<feature type="active site" description="Nucleophile" evidence="7">
    <location>
        <position position="361"/>
    </location>
</feature>
<keyword evidence="5 7" id="KW-0460">Magnesium</keyword>
<dbReference type="NCBIfam" id="TIGR00379">
    <property type="entry name" value="cobB"/>
    <property type="match status" value="1"/>
</dbReference>
<name>A0A917KH68_9BACL</name>
<gene>
    <name evidence="7" type="primary">cbiA</name>
    <name evidence="11" type="ORF">GCM10010885_23120</name>
</gene>
<reference evidence="11" key="2">
    <citation type="submission" date="2020-09" db="EMBL/GenBank/DDBJ databases">
        <authorList>
            <person name="Sun Q."/>
            <person name="Ohkuma M."/>
        </authorList>
    </citation>
    <scope>NUCLEOTIDE SEQUENCE</scope>
    <source>
        <strain evidence="11">JCM 18487</strain>
    </source>
</reference>
<evidence type="ECO:0000259" key="9">
    <source>
        <dbReference type="Pfam" id="PF01656"/>
    </source>
</evidence>
<sequence>MRTAPAAPAGPKLQLPDRHSARPPDKAAHRPRLVIAGVASGVGKTTVTLGLLAALRRRGLTVQAFKVGPDYIDPGFHAAVTGRPARNLDSWMMGEDGVREVYWRTSADADISVIEGMMGLFDGRDPHSDEASTAAISAILAAPVVLVMDVSRMARSAAAVVHGFQTFAPSVRIAGVIANFAGGPGHIDLVRAAVEDRCGVPVLGGLAHRTELVLPERHLGLVPAEAGETHCARWAAFADAVEDGIDVDALLAVAQAAPPVAAPEPKLFAGAPHAGRAVIAVARDAAFHFYYPENLELLAWYGARLRYFSPLAGEPVPDDADGVYIGGGFPEAYSGRLAEAAATAASVRACAAAGMPILAECGGFMYLARELVTQDGTAYPMAGVLPFRVRMQERLAAIGYREAVAVCDNFMLRRGERIRGHEFHYSTAEFQPWPRQAAPQPAGMAPGDVAAAAAGGPAYAFGDRTDGWVAGNVMAGYMHVHFASHPMAARRFVDACATYRARRRAVASGMQAQPEEGDGSDAPERR</sequence>
<feature type="domain" description="CobQ/CobB/MinD/ParA nucleotide binding" evidence="9">
    <location>
        <begin position="33"/>
        <end position="218"/>
    </location>
</feature>
<keyword evidence="3 7" id="KW-0547">Nucleotide-binding</keyword>
<evidence type="ECO:0000256" key="1">
    <source>
        <dbReference type="ARBA" id="ARBA00001946"/>
    </source>
</evidence>
<comment type="function">
    <text evidence="7">Catalyzes the ATP-dependent amidation of the two carboxylate groups at positions a and c of cobyrinate, using either L-glutamine or ammonia as the nitrogen source.</text>
</comment>
<feature type="compositionally biased region" description="Basic and acidic residues" evidence="8">
    <location>
        <begin position="15"/>
        <end position="28"/>
    </location>
</feature>
<feature type="site" description="Increases nucleophilicity of active site Cys" evidence="7">
    <location>
        <position position="479"/>
    </location>
</feature>
<protein>
    <recommendedName>
        <fullName evidence="7">Cobyrinate a,c-diamide synthase</fullName>
        <ecNumber evidence="7">6.3.5.11</ecNumber>
    </recommendedName>
    <alternativeName>
        <fullName evidence="7">Cobyrinic acid a,c-diamide synthetase</fullName>
    </alternativeName>
</protein>
<dbReference type="RefSeq" id="WP_188883284.1">
    <property type="nucleotide sequence ID" value="NZ_BMOY01000051.1"/>
</dbReference>
<evidence type="ECO:0000256" key="5">
    <source>
        <dbReference type="ARBA" id="ARBA00022842"/>
    </source>
</evidence>
<feature type="region of interest" description="Disordered" evidence="8">
    <location>
        <begin position="1"/>
        <end position="29"/>
    </location>
</feature>
<dbReference type="Pfam" id="PF07685">
    <property type="entry name" value="GATase_3"/>
    <property type="match status" value="1"/>
</dbReference>
<dbReference type="EMBL" id="BMOY01000051">
    <property type="protein sequence ID" value="GGJ13191.1"/>
    <property type="molecule type" value="Genomic_DNA"/>
</dbReference>
<dbReference type="CDD" id="cd03130">
    <property type="entry name" value="GATase1_CobB"/>
    <property type="match status" value="1"/>
</dbReference>
<dbReference type="InterPro" id="IPR011698">
    <property type="entry name" value="GATase_3"/>
</dbReference>
<keyword evidence="2 7" id="KW-0436">Ligase</keyword>
<comment type="cofactor">
    <cofactor evidence="1 7">
        <name>Mg(2+)</name>
        <dbReference type="ChEBI" id="CHEBI:18420"/>
    </cofactor>
</comment>
<evidence type="ECO:0000256" key="6">
    <source>
        <dbReference type="ARBA" id="ARBA00022962"/>
    </source>
</evidence>
<comment type="catalytic activity">
    <reaction evidence="7">
        <text>cob(II)yrinate + 2 L-glutamine + 2 ATP + 2 H2O = cob(II)yrinate a,c diamide + 2 L-glutamate + 2 ADP + 2 phosphate + 2 H(+)</text>
        <dbReference type="Rhea" id="RHEA:26289"/>
        <dbReference type="ChEBI" id="CHEBI:15377"/>
        <dbReference type="ChEBI" id="CHEBI:15378"/>
        <dbReference type="ChEBI" id="CHEBI:29985"/>
        <dbReference type="ChEBI" id="CHEBI:30616"/>
        <dbReference type="ChEBI" id="CHEBI:43474"/>
        <dbReference type="ChEBI" id="CHEBI:58359"/>
        <dbReference type="ChEBI" id="CHEBI:58537"/>
        <dbReference type="ChEBI" id="CHEBI:58894"/>
        <dbReference type="ChEBI" id="CHEBI:456216"/>
        <dbReference type="EC" id="6.3.5.11"/>
    </reaction>
</comment>
<dbReference type="InterPro" id="IPR004484">
    <property type="entry name" value="CbiA/CobB_synth"/>
</dbReference>
<dbReference type="PANTHER" id="PTHR43873">
    <property type="entry name" value="COBYRINATE A,C-DIAMIDE SYNTHASE"/>
    <property type="match status" value="1"/>
</dbReference>
<dbReference type="GO" id="GO:0009236">
    <property type="term" value="P:cobalamin biosynthetic process"/>
    <property type="evidence" value="ECO:0007669"/>
    <property type="project" value="UniProtKB-UniRule"/>
</dbReference>
<comment type="similarity">
    <text evidence="7">Belongs to the CobB/CbiA family.</text>
</comment>
<dbReference type="InterPro" id="IPR029062">
    <property type="entry name" value="Class_I_gatase-like"/>
</dbReference>
<dbReference type="GO" id="GO:0005524">
    <property type="term" value="F:ATP binding"/>
    <property type="evidence" value="ECO:0007669"/>
    <property type="project" value="UniProtKB-UniRule"/>
</dbReference>
<dbReference type="InterPro" id="IPR027417">
    <property type="entry name" value="P-loop_NTPase"/>
</dbReference>
<reference evidence="11" key="1">
    <citation type="journal article" date="2014" name="Int. J. Syst. Evol. Microbiol.">
        <title>Complete genome sequence of Corynebacterium casei LMG S-19264T (=DSM 44701T), isolated from a smear-ripened cheese.</title>
        <authorList>
            <consortium name="US DOE Joint Genome Institute (JGI-PGF)"/>
            <person name="Walter F."/>
            <person name="Albersmeier A."/>
            <person name="Kalinowski J."/>
            <person name="Ruckert C."/>
        </authorList>
    </citation>
    <scope>NUCLEOTIDE SEQUENCE</scope>
    <source>
        <strain evidence="11">JCM 18487</strain>
    </source>
</reference>
<comment type="caution">
    <text evidence="11">The sequence shown here is derived from an EMBL/GenBank/DDBJ whole genome shotgun (WGS) entry which is preliminary data.</text>
</comment>
<dbReference type="Gene3D" id="3.40.50.880">
    <property type="match status" value="1"/>
</dbReference>
<accession>A0A917KH68</accession>
<evidence type="ECO:0000313" key="12">
    <source>
        <dbReference type="Proteomes" id="UP000637695"/>
    </source>
</evidence>
<dbReference type="CDD" id="cd05388">
    <property type="entry name" value="CobB_N"/>
    <property type="match status" value="1"/>
</dbReference>
<proteinExistence type="inferred from homology"/>
<dbReference type="NCBIfam" id="NF002204">
    <property type="entry name" value="PRK01077.1"/>
    <property type="match status" value="1"/>
</dbReference>
<evidence type="ECO:0000256" key="4">
    <source>
        <dbReference type="ARBA" id="ARBA00022840"/>
    </source>
</evidence>
<dbReference type="Proteomes" id="UP000637695">
    <property type="component" value="Unassembled WGS sequence"/>
</dbReference>
<comment type="miscellaneous">
    <text evidence="7">The a and c carboxylates of cobyrinate are activated for nucleophilic attack via formation of a phosphorylated intermediate by ATP. CbiA catalyzes first the amidation of the c-carboxylate, and then that of the a-carboxylate.</text>
</comment>
<dbReference type="SUPFAM" id="SSF52317">
    <property type="entry name" value="Class I glutamine amidotransferase-like"/>
    <property type="match status" value="1"/>
</dbReference>
<feature type="compositionally biased region" description="Acidic residues" evidence="8">
    <location>
        <begin position="515"/>
        <end position="526"/>
    </location>
</feature>
<keyword evidence="7" id="KW-0169">Cobalamin biosynthesis</keyword>
<feature type="region of interest" description="Disordered" evidence="8">
    <location>
        <begin position="505"/>
        <end position="526"/>
    </location>
</feature>
<dbReference type="HAMAP" id="MF_00027">
    <property type="entry name" value="CobB_CbiA"/>
    <property type="match status" value="1"/>
</dbReference>
<organism evidence="11 12">
    <name type="scientific">Alicyclobacillus cellulosilyticus</name>
    <dbReference type="NCBI Taxonomy" id="1003997"/>
    <lineage>
        <taxon>Bacteria</taxon>
        <taxon>Bacillati</taxon>
        <taxon>Bacillota</taxon>
        <taxon>Bacilli</taxon>
        <taxon>Bacillales</taxon>
        <taxon>Alicyclobacillaceae</taxon>
        <taxon>Alicyclobacillus</taxon>
    </lineage>
</organism>
<evidence type="ECO:0000313" key="11">
    <source>
        <dbReference type="EMBL" id="GGJ13191.1"/>
    </source>
</evidence>